<evidence type="ECO:0000259" key="5">
    <source>
        <dbReference type="PROSITE" id="PS50090"/>
    </source>
</evidence>
<keyword evidence="7" id="KW-1185">Reference proteome</keyword>
<dbReference type="SUPFAM" id="SSF46689">
    <property type="entry name" value="Homeodomain-like"/>
    <property type="match status" value="1"/>
</dbReference>
<dbReference type="PROSITE" id="PS51293">
    <property type="entry name" value="SANT"/>
    <property type="match status" value="1"/>
</dbReference>
<keyword evidence="3" id="KW-0804">Transcription</keyword>
<dbReference type="FunFam" id="1.10.10.60:FF:000154">
    <property type="entry name" value="Transcription factor SRM1"/>
    <property type="match status" value="1"/>
</dbReference>
<dbReference type="Proteomes" id="UP000504607">
    <property type="component" value="Chromosome 6"/>
</dbReference>
<dbReference type="Gene3D" id="1.10.10.60">
    <property type="entry name" value="Homeodomain-like"/>
    <property type="match status" value="1"/>
</dbReference>
<keyword evidence="2" id="KW-0805">Transcription regulation</keyword>
<dbReference type="Pfam" id="PF00249">
    <property type="entry name" value="Myb_DNA-binding"/>
    <property type="match status" value="1"/>
</dbReference>
<evidence type="ECO:0000256" key="2">
    <source>
        <dbReference type="ARBA" id="ARBA00023015"/>
    </source>
</evidence>
<dbReference type="RefSeq" id="XP_019706831.1">
    <property type="nucleotide sequence ID" value="XM_019851272.2"/>
</dbReference>
<feature type="domain" description="Myb-like" evidence="5">
    <location>
        <begin position="8"/>
        <end position="62"/>
    </location>
</feature>
<dbReference type="PROSITE" id="PS50090">
    <property type="entry name" value="MYB_LIKE"/>
    <property type="match status" value="1"/>
</dbReference>
<dbReference type="GeneID" id="105047174"/>
<dbReference type="InterPro" id="IPR017884">
    <property type="entry name" value="SANT_dom"/>
</dbReference>
<feature type="domain" description="SANT" evidence="6">
    <location>
        <begin position="11"/>
        <end position="66"/>
    </location>
</feature>
<gene>
    <name evidence="8" type="primary">LOC105047174</name>
</gene>
<evidence type="ECO:0000313" key="7">
    <source>
        <dbReference type="Proteomes" id="UP000504607"/>
    </source>
</evidence>
<reference evidence="8" key="1">
    <citation type="submission" date="2025-08" db="UniProtKB">
        <authorList>
            <consortium name="RefSeq"/>
        </authorList>
    </citation>
    <scope>IDENTIFICATION</scope>
</reference>
<dbReference type="AlphaFoldDB" id="A0A6J0PJY7"/>
<accession>A0A6J0PJY7</accession>
<evidence type="ECO:0000259" key="6">
    <source>
        <dbReference type="PROSITE" id="PS51293"/>
    </source>
</evidence>
<evidence type="ECO:0000256" key="3">
    <source>
        <dbReference type="ARBA" id="ARBA00023163"/>
    </source>
</evidence>
<dbReference type="PANTHER" id="PTHR43952">
    <property type="entry name" value="MYB FAMILY TRANSCRIPTION FACTOR-RELATED"/>
    <property type="match status" value="1"/>
</dbReference>
<evidence type="ECO:0000256" key="4">
    <source>
        <dbReference type="ARBA" id="ARBA00023242"/>
    </source>
</evidence>
<evidence type="ECO:0000313" key="8">
    <source>
        <dbReference type="RefSeq" id="XP_019706831.1"/>
    </source>
</evidence>
<dbReference type="SMART" id="SM00717">
    <property type="entry name" value="SANT"/>
    <property type="match status" value="1"/>
</dbReference>
<dbReference type="InterPro" id="IPR009057">
    <property type="entry name" value="Homeodomain-like_sf"/>
</dbReference>
<protein>
    <submittedName>
        <fullName evidence="8">Protein RADIALIS-like 1 isoform X1</fullName>
    </submittedName>
</protein>
<comment type="subcellular location">
    <subcellularLocation>
        <location evidence="1">Nucleus</location>
    </subcellularLocation>
</comment>
<dbReference type="InterPro" id="IPR044636">
    <property type="entry name" value="RADIALIS-like"/>
</dbReference>
<dbReference type="InterPro" id="IPR001005">
    <property type="entry name" value="SANT/Myb"/>
</dbReference>
<dbReference type="InParanoid" id="A0A6J0PJY7"/>
<evidence type="ECO:0000256" key="1">
    <source>
        <dbReference type="ARBA" id="ARBA00004123"/>
    </source>
</evidence>
<dbReference type="RefSeq" id="XP_073115326.1">
    <property type="nucleotide sequence ID" value="XM_073259225.1"/>
</dbReference>
<dbReference type="PANTHER" id="PTHR43952:SF99">
    <property type="entry name" value="PROTEIN RADIALIS-LIKE 4 ISOFORM X1"/>
    <property type="match status" value="1"/>
</dbReference>
<sequence>MASSSMSVSRTSDSSWTLRENKRFEEALAKYDKDTPDRWRKVAQAVGSKSVEEVKRHYELLVRDIHYIESGHVSFPNY</sequence>
<proteinExistence type="predicted"/>
<dbReference type="OrthoDB" id="118550at2759"/>
<keyword evidence="4" id="KW-0539">Nucleus</keyword>
<dbReference type="GO" id="GO:0005634">
    <property type="term" value="C:nucleus"/>
    <property type="evidence" value="ECO:0007669"/>
    <property type="project" value="UniProtKB-SubCell"/>
</dbReference>
<dbReference type="GO" id="GO:0003700">
    <property type="term" value="F:DNA-binding transcription factor activity"/>
    <property type="evidence" value="ECO:0007669"/>
    <property type="project" value="InterPro"/>
</dbReference>
<dbReference type="KEGG" id="egu:105047174"/>
<organism evidence="7 8">
    <name type="scientific">Elaeis guineensis var. tenera</name>
    <name type="common">Oil palm</name>
    <dbReference type="NCBI Taxonomy" id="51953"/>
    <lineage>
        <taxon>Eukaryota</taxon>
        <taxon>Viridiplantae</taxon>
        <taxon>Streptophyta</taxon>
        <taxon>Embryophyta</taxon>
        <taxon>Tracheophyta</taxon>
        <taxon>Spermatophyta</taxon>
        <taxon>Magnoliopsida</taxon>
        <taxon>Liliopsida</taxon>
        <taxon>Arecaceae</taxon>
        <taxon>Arecoideae</taxon>
        <taxon>Cocoseae</taxon>
        <taxon>Elaeidinae</taxon>
        <taxon>Elaeis</taxon>
    </lineage>
</organism>
<name>A0A6J0PJY7_ELAGV</name>
<dbReference type="CDD" id="cd00167">
    <property type="entry name" value="SANT"/>
    <property type="match status" value="1"/>
</dbReference>